<dbReference type="KEGG" id="plyc:GXP70_24215"/>
<dbReference type="AlphaFoldDB" id="A0A6C0G8L1"/>
<evidence type="ECO:0000313" key="2">
    <source>
        <dbReference type="EMBL" id="QHT64105.1"/>
    </source>
</evidence>
<dbReference type="RefSeq" id="WP_162360657.1">
    <property type="nucleotide sequence ID" value="NZ_CP048209.1"/>
</dbReference>
<name>A0A6C0G8L1_9BACL</name>
<dbReference type="InterPro" id="IPR016181">
    <property type="entry name" value="Acyl_CoA_acyltransferase"/>
</dbReference>
<dbReference type="EMBL" id="CP048209">
    <property type="protein sequence ID" value="QHT64105.1"/>
    <property type="molecule type" value="Genomic_DNA"/>
</dbReference>
<dbReference type="InterPro" id="IPR000182">
    <property type="entry name" value="GNAT_dom"/>
</dbReference>
<gene>
    <name evidence="2" type="ORF">GXP70_24215</name>
</gene>
<proteinExistence type="predicted"/>
<evidence type="ECO:0000259" key="1">
    <source>
        <dbReference type="PROSITE" id="PS51186"/>
    </source>
</evidence>
<dbReference type="PROSITE" id="PS51186">
    <property type="entry name" value="GNAT"/>
    <property type="match status" value="1"/>
</dbReference>
<evidence type="ECO:0000313" key="3">
    <source>
        <dbReference type="Proteomes" id="UP000476064"/>
    </source>
</evidence>
<reference evidence="2 3" key="1">
    <citation type="submission" date="2020-01" db="EMBL/GenBank/DDBJ databases">
        <title>Paenibacillus sp. nov., isolated from tomato rhizosphere.</title>
        <authorList>
            <person name="Weon H.-Y."/>
            <person name="Lee S.A."/>
        </authorList>
    </citation>
    <scope>NUCLEOTIDE SEQUENCE [LARGE SCALE GENOMIC DNA]</scope>
    <source>
        <strain evidence="2 3">12200R-189</strain>
    </source>
</reference>
<dbReference type="CDD" id="cd04301">
    <property type="entry name" value="NAT_SF"/>
    <property type="match status" value="1"/>
</dbReference>
<protein>
    <submittedName>
        <fullName evidence="2">GNAT family N-acetyltransferase</fullName>
    </submittedName>
</protein>
<sequence length="139" mass="15880">MIDKSEIVRGTGEDANVVRNKLIAFNAAHVPNGRYEEINLHIKNEAGEIIAGLNSAVCWNWMEVDILWVADTHRGQGLGKRLLEEAERIARANDCAFVKLNTFSFQAPRFYQKHGYQVMFMIDEAPAGQQHYYLKKDLE</sequence>
<feature type="domain" description="N-acetyltransferase" evidence="1">
    <location>
        <begin position="5"/>
        <end position="139"/>
    </location>
</feature>
<keyword evidence="3" id="KW-1185">Reference proteome</keyword>
<dbReference type="Pfam" id="PF13508">
    <property type="entry name" value="Acetyltransf_7"/>
    <property type="match status" value="1"/>
</dbReference>
<dbReference type="GO" id="GO:0016747">
    <property type="term" value="F:acyltransferase activity, transferring groups other than amino-acyl groups"/>
    <property type="evidence" value="ECO:0007669"/>
    <property type="project" value="InterPro"/>
</dbReference>
<organism evidence="2 3">
    <name type="scientific">Paenibacillus lycopersici</name>
    <dbReference type="NCBI Taxonomy" id="2704462"/>
    <lineage>
        <taxon>Bacteria</taxon>
        <taxon>Bacillati</taxon>
        <taxon>Bacillota</taxon>
        <taxon>Bacilli</taxon>
        <taxon>Bacillales</taxon>
        <taxon>Paenibacillaceae</taxon>
        <taxon>Paenibacillus</taxon>
    </lineage>
</organism>
<accession>A0A6C0G8L1</accession>
<dbReference type="Proteomes" id="UP000476064">
    <property type="component" value="Chromosome"/>
</dbReference>
<dbReference type="SUPFAM" id="SSF55729">
    <property type="entry name" value="Acyl-CoA N-acyltransferases (Nat)"/>
    <property type="match status" value="1"/>
</dbReference>
<dbReference type="Gene3D" id="3.40.630.30">
    <property type="match status" value="1"/>
</dbReference>
<keyword evidence="2" id="KW-0808">Transferase</keyword>